<dbReference type="InterPro" id="IPR006187">
    <property type="entry name" value="Claudin"/>
</dbReference>
<feature type="transmembrane region" description="Helical" evidence="10">
    <location>
        <begin position="147"/>
        <end position="166"/>
    </location>
</feature>
<comment type="subcellular location">
    <subcellularLocation>
        <location evidence="1">Cell junction</location>
        <location evidence="1">Tight junction</location>
    </subcellularLocation>
    <subcellularLocation>
        <location evidence="2">Cell membrane</location>
        <topology evidence="2">Multi-pass membrane protein</topology>
    </subcellularLocation>
</comment>
<evidence type="ECO:0000313" key="11">
    <source>
        <dbReference type="Ensembl" id="ENSECRP00000004841.1"/>
    </source>
</evidence>
<evidence type="ECO:0000256" key="2">
    <source>
        <dbReference type="ARBA" id="ARBA00004651"/>
    </source>
</evidence>
<proteinExistence type="inferred from homology"/>
<dbReference type="PANTHER" id="PTHR12002">
    <property type="entry name" value="CLAUDIN"/>
    <property type="match status" value="1"/>
</dbReference>
<dbReference type="InterPro" id="IPR004031">
    <property type="entry name" value="PMP22/EMP/MP20/Claudin"/>
</dbReference>
<evidence type="ECO:0000256" key="9">
    <source>
        <dbReference type="ARBA" id="ARBA00023136"/>
    </source>
</evidence>
<organism evidence="11 12">
    <name type="scientific">Erpetoichthys calabaricus</name>
    <name type="common">Rope fish</name>
    <name type="synonym">Calamoichthys calabaricus</name>
    <dbReference type="NCBI Taxonomy" id="27687"/>
    <lineage>
        <taxon>Eukaryota</taxon>
        <taxon>Metazoa</taxon>
        <taxon>Chordata</taxon>
        <taxon>Craniata</taxon>
        <taxon>Vertebrata</taxon>
        <taxon>Euteleostomi</taxon>
        <taxon>Actinopterygii</taxon>
        <taxon>Polypteriformes</taxon>
        <taxon>Polypteridae</taxon>
        <taxon>Erpetoichthys</taxon>
    </lineage>
</organism>
<keyword evidence="7" id="KW-0965">Cell junction</keyword>
<dbReference type="GO" id="GO:0005198">
    <property type="term" value="F:structural molecule activity"/>
    <property type="evidence" value="ECO:0007669"/>
    <property type="project" value="InterPro"/>
</dbReference>
<sequence>MGGAELMGMALSIMGWIVAIISCTLPMWQVTAFIGSNIVMAQTIWEGLWMNCIFQSTRQIQSGSLGTHGHLYPGHHPHHFLGHRGKCTKCVEDKMVKARVSLVWRLIFIIVGVLFLIPVCWSANTIICDFYNPLVTDTKKWELGAALYIGWATAALLLLGGGLLCCSCPPKQEQHPALYTYVFFHFLLKLALKSSMCLKNDLRYEEAGKVTTKVLGMRTGCMATL</sequence>
<evidence type="ECO:0000256" key="4">
    <source>
        <dbReference type="ARBA" id="ARBA00022427"/>
    </source>
</evidence>
<dbReference type="GO" id="GO:0005886">
    <property type="term" value="C:plasma membrane"/>
    <property type="evidence" value="ECO:0007669"/>
    <property type="project" value="UniProtKB-SubCell"/>
</dbReference>
<dbReference type="Ensembl" id="ENSECRT00000004924.1">
    <property type="protein sequence ID" value="ENSECRP00000004841.1"/>
    <property type="gene ID" value="ENSECRG00000003282.1"/>
</dbReference>
<feature type="transmembrane region" description="Helical" evidence="10">
    <location>
        <begin position="6"/>
        <end position="28"/>
    </location>
</feature>
<keyword evidence="9 10" id="KW-0472">Membrane</keyword>
<keyword evidence="5" id="KW-1003">Cell membrane</keyword>
<evidence type="ECO:0000256" key="1">
    <source>
        <dbReference type="ARBA" id="ARBA00004435"/>
    </source>
</evidence>
<evidence type="ECO:0000313" key="12">
    <source>
        <dbReference type="Proteomes" id="UP000694620"/>
    </source>
</evidence>
<comment type="similarity">
    <text evidence="3">Belongs to the claudin family.</text>
</comment>
<reference evidence="11" key="3">
    <citation type="submission" date="2025-09" db="UniProtKB">
        <authorList>
            <consortium name="Ensembl"/>
        </authorList>
    </citation>
    <scope>IDENTIFICATION</scope>
</reference>
<dbReference type="Gene3D" id="1.20.140.150">
    <property type="match status" value="2"/>
</dbReference>
<accession>A0A8C4X4H2</accession>
<evidence type="ECO:0000256" key="5">
    <source>
        <dbReference type="ARBA" id="ARBA00022475"/>
    </source>
</evidence>
<reference evidence="11" key="2">
    <citation type="submission" date="2025-08" db="UniProtKB">
        <authorList>
            <consortium name="Ensembl"/>
        </authorList>
    </citation>
    <scope>IDENTIFICATION</scope>
</reference>
<dbReference type="GeneTree" id="ENSGT00940000162095"/>
<evidence type="ECO:0000256" key="10">
    <source>
        <dbReference type="SAM" id="Phobius"/>
    </source>
</evidence>
<dbReference type="AlphaFoldDB" id="A0A8C4X4H2"/>
<dbReference type="Proteomes" id="UP000694620">
    <property type="component" value="Chromosome 5"/>
</dbReference>
<keyword evidence="8 10" id="KW-1133">Transmembrane helix</keyword>
<dbReference type="GO" id="GO:0005923">
    <property type="term" value="C:bicellular tight junction"/>
    <property type="evidence" value="ECO:0007669"/>
    <property type="project" value="UniProtKB-SubCell"/>
</dbReference>
<keyword evidence="6 10" id="KW-0812">Transmembrane</keyword>
<protein>
    <submittedName>
        <fullName evidence="11">Claudin e</fullName>
    </submittedName>
</protein>
<keyword evidence="12" id="KW-1185">Reference proteome</keyword>
<evidence type="ECO:0000256" key="7">
    <source>
        <dbReference type="ARBA" id="ARBA00022949"/>
    </source>
</evidence>
<evidence type="ECO:0000256" key="6">
    <source>
        <dbReference type="ARBA" id="ARBA00022692"/>
    </source>
</evidence>
<feature type="transmembrane region" description="Helical" evidence="10">
    <location>
        <begin position="102"/>
        <end position="127"/>
    </location>
</feature>
<dbReference type="Pfam" id="PF00822">
    <property type="entry name" value="PMP22_Claudin"/>
    <property type="match status" value="2"/>
</dbReference>
<evidence type="ECO:0000256" key="8">
    <source>
        <dbReference type="ARBA" id="ARBA00022989"/>
    </source>
</evidence>
<reference evidence="11" key="1">
    <citation type="submission" date="2021-06" db="EMBL/GenBank/DDBJ databases">
        <authorList>
            <consortium name="Wellcome Sanger Institute Data Sharing"/>
        </authorList>
    </citation>
    <scope>NUCLEOTIDE SEQUENCE [LARGE SCALE GENOMIC DNA]</scope>
</reference>
<evidence type="ECO:0000256" key="3">
    <source>
        <dbReference type="ARBA" id="ARBA00008295"/>
    </source>
</evidence>
<name>A0A8C4X4H2_ERPCA</name>
<keyword evidence="4" id="KW-0796">Tight junction</keyword>